<comment type="caution">
    <text evidence="3">The sequence shown here is derived from an EMBL/GenBank/DDBJ whole genome shotgun (WGS) entry which is preliminary data.</text>
</comment>
<keyword evidence="4" id="KW-1185">Reference proteome</keyword>
<dbReference type="EMBL" id="RAYQ01000012">
    <property type="protein sequence ID" value="RKI90847.1"/>
    <property type="molecule type" value="Genomic_DNA"/>
</dbReference>
<dbReference type="EC" id="3.4.22.71" evidence="3"/>
<dbReference type="OrthoDB" id="9806013at2"/>
<evidence type="ECO:0000256" key="2">
    <source>
        <dbReference type="PIRSR" id="PIRSR605754-1"/>
    </source>
</evidence>
<sequence>MKKVRRCTEVILLLVFAISLTVILRRAFDQRRAAEDASDAARLAGLTGQEIIEPSGGHEEASGEGPYDGPLAGLNLDALQAVNEDVAGWVEIPDTPLSYPLVQGEDNQFYLNHSWKKEPGSVGAVFLEQANSRDLTGFHILIYGHRMRDGTMFGSLRGYKEQDYWQEHPSVYLADKGGVRRYDIFAAHEAKVNGMVYYLDMEDHGLEEEFIQYCMERSVIDTGIVPKADDQILTLSTCTARGYKARWVVHAVLAQEFASHSNAKSKTP</sequence>
<keyword evidence="1 3" id="KW-0378">Hydrolase</keyword>
<feature type="active site" description="Proton donor/acceptor" evidence="2">
    <location>
        <position position="145"/>
    </location>
</feature>
<dbReference type="CDD" id="cd05826">
    <property type="entry name" value="Sortase_B"/>
    <property type="match status" value="1"/>
</dbReference>
<dbReference type="AlphaFoldDB" id="A0A3A9AHI8"/>
<dbReference type="RefSeq" id="WP_120470074.1">
    <property type="nucleotide sequence ID" value="NZ_CATJBT010000080.1"/>
</dbReference>
<dbReference type="InterPro" id="IPR005754">
    <property type="entry name" value="Sortase"/>
</dbReference>
<feature type="active site" description="Acyl-thioester intermediate" evidence="2">
    <location>
        <position position="238"/>
    </location>
</feature>
<gene>
    <name evidence="3" type="primary">srtB</name>
    <name evidence="3" type="ORF">D7V94_12040</name>
</gene>
<dbReference type="InterPro" id="IPR023365">
    <property type="entry name" value="Sortase_dom-sf"/>
</dbReference>
<proteinExistence type="predicted"/>
<organism evidence="3 4">
    <name type="scientific">Parablautia intestinalis</name>
    <dbReference type="NCBI Taxonomy" id="2320100"/>
    <lineage>
        <taxon>Bacteria</taxon>
        <taxon>Bacillati</taxon>
        <taxon>Bacillota</taxon>
        <taxon>Clostridia</taxon>
        <taxon>Lachnospirales</taxon>
        <taxon>Lachnospiraceae</taxon>
        <taxon>Parablautia</taxon>
    </lineage>
</organism>
<dbReference type="InterPro" id="IPR009835">
    <property type="entry name" value="SrtB"/>
</dbReference>
<dbReference type="Pfam" id="PF04203">
    <property type="entry name" value="Sortase"/>
    <property type="match status" value="1"/>
</dbReference>
<evidence type="ECO:0000256" key="1">
    <source>
        <dbReference type="ARBA" id="ARBA00022801"/>
    </source>
</evidence>
<evidence type="ECO:0000313" key="4">
    <source>
        <dbReference type="Proteomes" id="UP000280696"/>
    </source>
</evidence>
<dbReference type="NCBIfam" id="TIGR03064">
    <property type="entry name" value="sortase_srtB"/>
    <property type="match status" value="1"/>
</dbReference>
<dbReference type="GO" id="GO:0016787">
    <property type="term" value="F:hydrolase activity"/>
    <property type="evidence" value="ECO:0007669"/>
    <property type="project" value="UniProtKB-KW"/>
</dbReference>
<dbReference type="Proteomes" id="UP000280696">
    <property type="component" value="Unassembled WGS sequence"/>
</dbReference>
<reference evidence="3 4" key="1">
    <citation type="submission" date="2018-09" db="EMBL/GenBank/DDBJ databases">
        <title>Murine metabolic-syndrome-specific gut microbial biobank.</title>
        <authorList>
            <person name="Liu C."/>
        </authorList>
    </citation>
    <scope>NUCLEOTIDE SEQUENCE [LARGE SCALE GENOMIC DNA]</scope>
    <source>
        <strain evidence="3 4">0.1xD8-82</strain>
    </source>
</reference>
<dbReference type="SUPFAM" id="SSF63817">
    <property type="entry name" value="Sortase"/>
    <property type="match status" value="1"/>
</dbReference>
<dbReference type="Gene3D" id="2.40.260.10">
    <property type="entry name" value="Sortase"/>
    <property type="match status" value="1"/>
</dbReference>
<protein>
    <submittedName>
        <fullName evidence="3">SrtB family sortase</fullName>
        <ecNumber evidence="3">3.4.22.71</ecNumber>
    </submittedName>
</protein>
<evidence type="ECO:0000313" key="3">
    <source>
        <dbReference type="EMBL" id="RKI90847.1"/>
    </source>
</evidence>
<name>A0A3A9AHI8_9FIRM</name>
<accession>A0A3A9AHI8</accession>